<gene>
    <name evidence="1" type="ORF">RHTO0S_22e01750g</name>
</gene>
<proteinExistence type="predicted"/>
<reference evidence="1" key="1">
    <citation type="journal article" date="2014" name="Genome Announc.">
        <title>Draft genome sequence of Rhodosporidium toruloides CECT1137, an oleaginous yeast of biotechnological interest.</title>
        <authorList>
            <person name="Morin N."/>
            <person name="Calcas X."/>
            <person name="Devillers H."/>
            <person name="Durrens P."/>
            <person name="Sherman D.J."/>
            <person name="Nicaud J.-M."/>
            <person name="Neuveglise C."/>
        </authorList>
    </citation>
    <scope>NUCLEOTIDE SEQUENCE</scope>
    <source>
        <strain evidence="1">CECT1137</strain>
    </source>
</reference>
<name>A0A061BGC1_RHOTO</name>
<evidence type="ECO:0000313" key="1">
    <source>
        <dbReference type="EMBL" id="CDR49036.1"/>
    </source>
</evidence>
<sequence>MPKDYLTSLPAELFDYICDLVVIAKPKQYLGGISKAFLPSARERTFWSVHIYKEPAAIRFVEALAASPGAASHVRYLTLHLPETAFSSEAAAPVLRRAISHLRNVRQICLTVALQAGSLLSRRGTTTPSDTTFDCTPWTYTSFEARLRVAAVGCRKLSASQCLHPLAGSH</sequence>
<dbReference type="OrthoDB" id="10545779at2759"/>
<protein>
    <submittedName>
        <fullName evidence="1">RHTO0S22e01750g1_1</fullName>
    </submittedName>
</protein>
<organism evidence="1">
    <name type="scientific">Rhodotorula toruloides</name>
    <name type="common">Yeast</name>
    <name type="synonym">Rhodosporidium toruloides</name>
    <dbReference type="NCBI Taxonomy" id="5286"/>
    <lineage>
        <taxon>Eukaryota</taxon>
        <taxon>Fungi</taxon>
        <taxon>Dikarya</taxon>
        <taxon>Basidiomycota</taxon>
        <taxon>Pucciniomycotina</taxon>
        <taxon>Microbotryomycetes</taxon>
        <taxon>Sporidiobolales</taxon>
        <taxon>Sporidiobolaceae</taxon>
        <taxon>Rhodotorula</taxon>
    </lineage>
</organism>
<dbReference type="AlphaFoldDB" id="A0A061BGC1"/>
<dbReference type="EMBL" id="LK052957">
    <property type="protein sequence ID" value="CDR49036.1"/>
    <property type="molecule type" value="Genomic_DNA"/>
</dbReference>
<accession>A0A061BGC1</accession>